<dbReference type="GO" id="GO:0003723">
    <property type="term" value="F:RNA binding"/>
    <property type="evidence" value="ECO:0007669"/>
    <property type="project" value="UniProtKB-KW"/>
</dbReference>
<dbReference type="PROSITE" id="PS51194">
    <property type="entry name" value="HELICASE_CTER"/>
    <property type="match status" value="1"/>
</dbReference>
<dbReference type="EMBL" id="HBUF01336059">
    <property type="protein sequence ID" value="CAG6698062.1"/>
    <property type="molecule type" value="Transcribed_RNA"/>
</dbReference>
<dbReference type="InterPro" id="IPR011545">
    <property type="entry name" value="DEAD/DEAH_box_helicase_dom"/>
</dbReference>
<dbReference type="PROSITE" id="PS51192">
    <property type="entry name" value="HELICASE_ATP_BIND_1"/>
    <property type="match status" value="1"/>
</dbReference>
<dbReference type="CDD" id="cd18795">
    <property type="entry name" value="SF2_C_Ski2"/>
    <property type="match status" value="1"/>
</dbReference>
<evidence type="ECO:0000256" key="3">
    <source>
        <dbReference type="ARBA" id="ARBA00022741"/>
    </source>
</evidence>
<dbReference type="InterPro" id="IPR012961">
    <property type="entry name" value="Ski2/MTR4_C"/>
</dbReference>
<dbReference type="EMBL" id="HBUF01336060">
    <property type="protein sequence ID" value="CAG6698064.1"/>
    <property type="molecule type" value="Transcribed_RNA"/>
</dbReference>
<feature type="domain" description="Helicase C-terminal" evidence="11">
    <location>
        <begin position="731"/>
        <end position="931"/>
    </location>
</feature>
<evidence type="ECO:0000256" key="8">
    <source>
        <dbReference type="ARBA" id="ARBA00047984"/>
    </source>
</evidence>
<dbReference type="Pfam" id="PF00271">
    <property type="entry name" value="Helicase_C"/>
    <property type="match status" value="1"/>
</dbReference>
<evidence type="ECO:0000256" key="6">
    <source>
        <dbReference type="ARBA" id="ARBA00022840"/>
    </source>
</evidence>
<comment type="catalytic activity">
    <reaction evidence="8">
        <text>ATP + H2O = ADP + phosphate + H(+)</text>
        <dbReference type="Rhea" id="RHEA:13065"/>
        <dbReference type="ChEBI" id="CHEBI:15377"/>
        <dbReference type="ChEBI" id="CHEBI:15378"/>
        <dbReference type="ChEBI" id="CHEBI:30616"/>
        <dbReference type="ChEBI" id="CHEBI:43474"/>
        <dbReference type="ChEBI" id="CHEBI:456216"/>
        <dbReference type="EC" id="3.6.4.13"/>
    </reaction>
</comment>
<proteinExistence type="predicted"/>
<dbReference type="GO" id="GO:0003724">
    <property type="term" value="F:RNA helicase activity"/>
    <property type="evidence" value="ECO:0007669"/>
    <property type="project" value="UniProtKB-EC"/>
</dbReference>
<dbReference type="PANTHER" id="PTHR12131:SF1">
    <property type="entry name" value="ATP-DEPENDENT RNA HELICASE SUPV3L1, MITOCHONDRIAL-RELATED"/>
    <property type="match status" value="1"/>
</dbReference>
<dbReference type="InterPro" id="IPR001650">
    <property type="entry name" value="Helicase_C-like"/>
</dbReference>
<dbReference type="Pfam" id="PF17911">
    <property type="entry name" value="Ski2_N"/>
    <property type="match status" value="1"/>
</dbReference>
<dbReference type="InterPro" id="IPR027417">
    <property type="entry name" value="P-loop_NTPase"/>
</dbReference>
<keyword evidence="3" id="KW-0547">Nucleotide-binding</keyword>
<evidence type="ECO:0000313" key="12">
    <source>
        <dbReference type="EMBL" id="CAG6698066.1"/>
    </source>
</evidence>
<feature type="compositionally biased region" description="Basic and acidic residues" evidence="9">
    <location>
        <begin position="66"/>
        <end position="79"/>
    </location>
</feature>
<sequence length="1438" mass="164228">MEKKEKNKKANQKGSGNDKNSKKKPDVSEGITEPKGFSKKKPNVSGGITEPKGFSKGKPQNHKEKKPKDKPPGDNDKPIRILANDQVGRGRHYSENRNSVSDEHTWENNPKYYKTGSNEQSSFDQSSNTPNSSVQINNTISQYLEENLKRFGGSVDISEDTLEIEEPTSMENTQVSVVHLDMEDETLDKEDQFLIDDLPPVFPDVEKLLEELTIGGLDDLTIHDFTKQLKFWKPRVNLDDLFDWTMASDATTLEAKRNPITGELLEFYEVPITGQELTAKNSMSWDRAPEPFDEENITGHSTNKPFWPGGFSEPETKPEPTLEDLEIDFKKNFLVDPPGYYGLNFKQDGRTLLESDQHHVDQHVTMNTLPSTKQVEYVSDDENEDLSDVTGDKGIVNLIQLGGDAVTGLWETHSLYVDDNKDEIESKPEFPTNEEENTVIPLEVDIPILKISNTVPKNITQTEWAEMLDVSKPVLDFDAKVPIMAHTWPFELDIFQKQAIIKLEEHNHVFVTAHTSAGKTVIAEYAIALSQNHKTRTIYTSPIKALSNQKYRDFRETFQDVGLVTGDFQINTTASCLVMTTEILRSMLYRGSDVLRDLEYVIFDEVHYINDSERGHVWEEVLILLPKEVCIVMLSATVPNTLEFADWVGNTKKTKVYVVSTLKRPVPLKHFMYIGPIPEKNQLFLIRDAEGDFLTRGYLAAKDVKNRKHMEKGPGGGKLNGMMSRGAEKNLFISFLNYLRKNQNLPVVIFTLSRKRCDVNAENLLSMDFTAPADKIKIHRFFEDSIRNLQNEDDRALPQVKRMEQLLKNGIGVHHSGILPILKEIVEMLFQKGLVKILFATETFAMGVNMPARTVAFDSIRKYDGCERRDLNPAEYIQMAGRAGRRGLDENGTVIIMCKEELPGQEALKKMMLGKQTKLESQFRLTYAMILNLMRVSMVNVEEMMSMSFKEFGSRFRVQKNKEDLAVLEERVRSTVEQVQETDVLFENFFDEAKLFFQLRDSYMTLVEKTAEFKNTIVPGLVLHIWTLEDRDRLGILLKVDHRRSLYRVLIFKDNSPGSDPAAKVSNSEEPRPAFYYQMLSLLTADPGALGRINMNHTIVNISVQNIWGIVIAPMIKFNFDSVVSNWELRQQPRFRALAPSEVTQYALQCLHEIYMDVFADGGRSEVSMMYDCLKIKNLNVSDMMTGLRNQRLKVLKHVHVIQEKQIMYDAERFFDIYKRKEDHNRLSELKHLLSHKGMSLYGDYDSKVKILQELNYINSQGIVQLKGNIACEMGSKNELLITELLFQNKMVNFSPEEIAALLSCLVFQSKSTPPSDLPESLKQGMFIITEMNTEVETLEKKHGVDKDKSSDEADNLNFGLVQVVYEWAMQKPFKDIMLLTDVQEGIIVRCIQQLSELLRSIKDGAKIFGERDLPLKMDQAIQVIKRDIVFAPSLYTT</sequence>
<feature type="compositionally biased region" description="Basic residues" evidence="9">
    <location>
        <begin position="1"/>
        <end position="11"/>
    </location>
</feature>
<dbReference type="SUPFAM" id="SSF52540">
    <property type="entry name" value="P-loop containing nucleoside triphosphate hydrolases"/>
    <property type="match status" value="1"/>
</dbReference>
<name>A0A8D8U696_9HEMI</name>
<evidence type="ECO:0000259" key="11">
    <source>
        <dbReference type="PROSITE" id="PS51194"/>
    </source>
</evidence>
<dbReference type="GO" id="GO:0070478">
    <property type="term" value="P:nuclear-transcribed mRNA catabolic process, 3'-5' exonucleolytic nonsense-mediated decay"/>
    <property type="evidence" value="ECO:0007669"/>
    <property type="project" value="TreeGrafter"/>
</dbReference>
<dbReference type="Pfam" id="PF00270">
    <property type="entry name" value="DEAD"/>
    <property type="match status" value="1"/>
</dbReference>
<keyword evidence="4" id="KW-0378">Hydrolase</keyword>
<evidence type="ECO:0000256" key="9">
    <source>
        <dbReference type="SAM" id="MobiDB-lite"/>
    </source>
</evidence>
<dbReference type="PANTHER" id="PTHR12131">
    <property type="entry name" value="ATP-DEPENDENT RNA AND DNA HELICASE"/>
    <property type="match status" value="1"/>
</dbReference>
<feature type="compositionally biased region" description="Polar residues" evidence="9">
    <location>
        <begin position="115"/>
        <end position="134"/>
    </location>
</feature>
<dbReference type="FunFam" id="3.40.50.300:FF:000447">
    <property type="entry name" value="helicase SKI2W isoform X2"/>
    <property type="match status" value="1"/>
</dbReference>
<keyword evidence="5 12" id="KW-0347">Helicase</keyword>
<evidence type="ECO:0000259" key="10">
    <source>
        <dbReference type="PROSITE" id="PS51192"/>
    </source>
</evidence>
<dbReference type="InterPro" id="IPR016438">
    <property type="entry name" value="SKI2-like"/>
</dbReference>
<comment type="subcellular location">
    <subcellularLocation>
        <location evidence="1">Cytoplasm</location>
    </subcellularLocation>
</comment>
<dbReference type="EMBL" id="HBUF01336061">
    <property type="protein sequence ID" value="CAG6698066.1"/>
    <property type="molecule type" value="Transcribed_RNA"/>
</dbReference>
<dbReference type="GO" id="GO:0016787">
    <property type="term" value="F:hydrolase activity"/>
    <property type="evidence" value="ECO:0007669"/>
    <property type="project" value="UniProtKB-KW"/>
</dbReference>
<feature type="region of interest" description="Disordered" evidence="9">
    <location>
        <begin position="1"/>
        <end position="134"/>
    </location>
</feature>
<dbReference type="FunFam" id="3.40.50.300:FF:000354">
    <property type="entry name" value="ATP-dependent RNA helicase SKI2"/>
    <property type="match status" value="1"/>
</dbReference>
<keyword evidence="7" id="KW-0694">RNA-binding</keyword>
<dbReference type="FunFam" id="1.10.3380.30:FF:000001">
    <property type="entry name" value="Ski2 ATP-dependent RNA helicase"/>
    <property type="match status" value="1"/>
</dbReference>
<reference evidence="12" key="1">
    <citation type="submission" date="2021-05" db="EMBL/GenBank/DDBJ databases">
        <authorList>
            <person name="Alioto T."/>
            <person name="Alioto T."/>
            <person name="Gomez Garrido J."/>
        </authorList>
    </citation>
    <scope>NUCLEOTIDE SEQUENCE</scope>
</reference>
<dbReference type="Pfam" id="PF08148">
    <property type="entry name" value="DSHCT"/>
    <property type="match status" value="1"/>
</dbReference>
<dbReference type="InterPro" id="IPR040801">
    <property type="entry name" value="Ski2_N"/>
</dbReference>
<dbReference type="InterPro" id="IPR014001">
    <property type="entry name" value="Helicase_ATP-bd"/>
</dbReference>
<evidence type="ECO:0000256" key="2">
    <source>
        <dbReference type="ARBA" id="ARBA00022490"/>
    </source>
</evidence>
<dbReference type="Gene3D" id="3.40.50.300">
    <property type="entry name" value="P-loop containing nucleotide triphosphate hydrolases"/>
    <property type="match status" value="2"/>
</dbReference>
<feature type="region of interest" description="Disordered" evidence="9">
    <location>
        <begin position="293"/>
        <end position="317"/>
    </location>
</feature>
<keyword evidence="6" id="KW-0067">ATP-binding</keyword>
<evidence type="ECO:0000256" key="5">
    <source>
        <dbReference type="ARBA" id="ARBA00022806"/>
    </source>
</evidence>
<dbReference type="InterPro" id="IPR050699">
    <property type="entry name" value="RNA-DNA_Helicase"/>
</dbReference>
<organism evidence="12">
    <name type="scientific">Cacopsylla melanoneura</name>
    <dbReference type="NCBI Taxonomy" id="428564"/>
    <lineage>
        <taxon>Eukaryota</taxon>
        <taxon>Metazoa</taxon>
        <taxon>Ecdysozoa</taxon>
        <taxon>Arthropoda</taxon>
        <taxon>Hexapoda</taxon>
        <taxon>Insecta</taxon>
        <taxon>Pterygota</taxon>
        <taxon>Neoptera</taxon>
        <taxon>Paraneoptera</taxon>
        <taxon>Hemiptera</taxon>
        <taxon>Sternorrhyncha</taxon>
        <taxon>Psylloidea</taxon>
        <taxon>Psyllidae</taxon>
        <taxon>Psyllinae</taxon>
        <taxon>Cacopsylla</taxon>
    </lineage>
</organism>
<protein>
    <submittedName>
        <fullName evidence="12">Helicase SKI2W</fullName>
    </submittedName>
</protein>
<dbReference type="PIRSF" id="PIRSF005198">
    <property type="entry name" value="Antiviral_helicase_SKI2"/>
    <property type="match status" value="1"/>
</dbReference>
<feature type="compositionally biased region" description="Basic and acidic residues" evidence="9">
    <location>
        <begin position="92"/>
        <end position="106"/>
    </location>
</feature>
<keyword evidence="2" id="KW-0963">Cytoplasm</keyword>
<dbReference type="Gene3D" id="1.10.3380.30">
    <property type="match status" value="1"/>
</dbReference>
<evidence type="ECO:0000256" key="7">
    <source>
        <dbReference type="ARBA" id="ARBA00022884"/>
    </source>
</evidence>
<dbReference type="GO" id="GO:0055087">
    <property type="term" value="C:Ski complex"/>
    <property type="evidence" value="ECO:0007669"/>
    <property type="project" value="TreeGrafter"/>
</dbReference>
<dbReference type="SMART" id="SM00487">
    <property type="entry name" value="DEXDc"/>
    <property type="match status" value="1"/>
</dbReference>
<dbReference type="GO" id="GO:0005524">
    <property type="term" value="F:ATP binding"/>
    <property type="evidence" value="ECO:0007669"/>
    <property type="project" value="UniProtKB-KW"/>
</dbReference>
<feature type="domain" description="Helicase ATP-binding" evidence="10">
    <location>
        <begin position="500"/>
        <end position="656"/>
    </location>
</feature>
<dbReference type="SMART" id="SM01142">
    <property type="entry name" value="DSHCT"/>
    <property type="match status" value="1"/>
</dbReference>
<dbReference type="SMART" id="SM00490">
    <property type="entry name" value="HELICc"/>
    <property type="match status" value="1"/>
</dbReference>
<evidence type="ECO:0000256" key="4">
    <source>
        <dbReference type="ARBA" id="ARBA00022801"/>
    </source>
</evidence>
<accession>A0A8D8U696</accession>
<evidence type="ECO:0000256" key="1">
    <source>
        <dbReference type="ARBA" id="ARBA00004496"/>
    </source>
</evidence>